<evidence type="ECO:0000313" key="1">
    <source>
        <dbReference type="EMBL" id="EGG18878.1"/>
    </source>
</evidence>
<dbReference type="GeneID" id="14870993"/>
<dbReference type="Proteomes" id="UP000007797">
    <property type="component" value="Unassembled WGS sequence"/>
</dbReference>
<proteinExistence type="predicted"/>
<keyword evidence="2" id="KW-1185">Reference proteome</keyword>
<reference evidence="2" key="1">
    <citation type="journal article" date="2011" name="Genome Res.">
        <title>Phylogeny-wide analysis of social amoeba genomes highlights ancient origins for complex intercellular communication.</title>
        <authorList>
            <person name="Heidel A.J."/>
            <person name="Lawal H.M."/>
            <person name="Felder M."/>
            <person name="Schilde C."/>
            <person name="Helps N.R."/>
            <person name="Tunggal B."/>
            <person name="Rivero F."/>
            <person name="John U."/>
            <person name="Schleicher M."/>
            <person name="Eichinger L."/>
            <person name="Platzer M."/>
            <person name="Noegel A.A."/>
            <person name="Schaap P."/>
            <person name="Gloeckner G."/>
        </authorList>
    </citation>
    <scope>NUCLEOTIDE SEQUENCE [LARGE SCALE GENOMIC DNA]</scope>
    <source>
        <strain evidence="2">SH3</strain>
    </source>
</reference>
<name>F4PZW4_CACFS</name>
<dbReference type="AlphaFoldDB" id="F4PZW4"/>
<gene>
    <name evidence="1" type="ORF">DFA_02617</name>
</gene>
<protein>
    <submittedName>
        <fullName evidence="1">Uncharacterized protein</fullName>
    </submittedName>
</protein>
<sequence length="145" mass="16837">MNNYINNNGPLTFNNYEDLKNLFYQLLRENQNPRAVKVVAQKSGKHITNITVHPHYTVSHVFQNIIPQAIPELLGNQNYEIFWQDQRGDASVFFLKDMDLPLFNYLQSSDSIIISTLTPNDVNKKPFFFQIIQQGKKAIIIPNQK</sequence>
<dbReference type="KEGG" id="dfa:DFA_02617"/>
<evidence type="ECO:0000313" key="2">
    <source>
        <dbReference type="Proteomes" id="UP000007797"/>
    </source>
</evidence>
<dbReference type="RefSeq" id="XP_004357340.1">
    <property type="nucleotide sequence ID" value="XM_004357284.1"/>
</dbReference>
<organism evidence="1 2">
    <name type="scientific">Cavenderia fasciculata</name>
    <name type="common">Slime mold</name>
    <name type="synonym">Dictyostelium fasciculatum</name>
    <dbReference type="NCBI Taxonomy" id="261658"/>
    <lineage>
        <taxon>Eukaryota</taxon>
        <taxon>Amoebozoa</taxon>
        <taxon>Evosea</taxon>
        <taxon>Eumycetozoa</taxon>
        <taxon>Dictyostelia</taxon>
        <taxon>Acytosteliales</taxon>
        <taxon>Cavenderiaceae</taxon>
        <taxon>Cavenderia</taxon>
    </lineage>
</organism>
<accession>F4PZW4</accession>
<dbReference type="EMBL" id="GL883017">
    <property type="protein sequence ID" value="EGG18878.1"/>
    <property type="molecule type" value="Genomic_DNA"/>
</dbReference>